<evidence type="ECO:0000313" key="10">
    <source>
        <dbReference type="Proteomes" id="UP001589683"/>
    </source>
</evidence>
<keyword evidence="10" id="KW-1185">Reference proteome</keyword>
<evidence type="ECO:0000256" key="1">
    <source>
        <dbReference type="ARBA" id="ARBA00001946"/>
    </source>
</evidence>
<reference evidence="9 10" key="1">
    <citation type="submission" date="2024-09" db="EMBL/GenBank/DDBJ databases">
        <authorList>
            <person name="Sun Q."/>
            <person name="Mori K."/>
        </authorList>
    </citation>
    <scope>NUCLEOTIDE SEQUENCE [LARGE SCALE GENOMIC DNA]</scope>
    <source>
        <strain evidence="9 10">CECT 8726</strain>
    </source>
</reference>
<evidence type="ECO:0000256" key="6">
    <source>
        <dbReference type="ARBA" id="ARBA00022842"/>
    </source>
</evidence>
<keyword evidence="4" id="KW-0255">Endonuclease</keyword>
<dbReference type="PANTHER" id="PTHR30001">
    <property type="entry name" value="RIBONUCLEASE"/>
    <property type="match status" value="1"/>
</dbReference>
<dbReference type="EMBL" id="JBHMEA010000007">
    <property type="protein sequence ID" value="MFB9230527.1"/>
    <property type="molecule type" value="Genomic_DNA"/>
</dbReference>
<sequence length="346" mass="37242">MKGRVVVLGQINGRRAAALIVDGELYDFLIEPADATAPLPGAIYRAVADRPLKGQGGMMLRLPHGMAFLRQGKGIHPGQALLAHVTGYADEGKAVPVSPKLLFKSRYAIVTPDAPGLNISRSIKDEDERERLLAIAHSEMDETEGFGLILRSAAAGMPEEEVANDIADMRDQASGVMDAAAGTQPELLLEGPDPHLLAWRDWEAPDQVVTSDNGFEELGVLELLEPFCQAFGALSGGASLYVEPTRALVAVDVNTGGDTSPAAGLKANIAAARALPQHLRIRGLGGQIVVDFAPMAKKDRRQLESSLRAAFRSDPIETSLVGWTPLGHYELQRKRERQPQLENLKL</sequence>
<dbReference type="InterPro" id="IPR004659">
    <property type="entry name" value="RNase_E/G"/>
</dbReference>
<feature type="domain" description="RNA-binding protein AU-1/Ribonuclease E/G" evidence="8">
    <location>
        <begin position="104"/>
        <end position="202"/>
    </location>
</feature>
<proteinExistence type="predicted"/>
<keyword evidence="3" id="KW-0479">Metal-binding</keyword>
<dbReference type="Proteomes" id="UP001589683">
    <property type="component" value="Unassembled WGS sequence"/>
</dbReference>
<keyword evidence="2" id="KW-0540">Nuclease</keyword>
<gene>
    <name evidence="9" type="ORF">ACFFUT_01850</name>
</gene>
<evidence type="ECO:0000259" key="8">
    <source>
        <dbReference type="Pfam" id="PF10150"/>
    </source>
</evidence>
<keyword evidence="6" id="KW-0460">Magnesium</keyword>
<organism evidence="9 10">
    <name type="scientific">Pseudohalocynthiibacter aestuariivivens</name>
    <dbReference type="NCBI Taxonomy" id="1591409"/>
    <lineage>
        <taxon>Bacteria</taxon>
        <taxon>Pseudomonadati</taxon>
        <taxon>Pseudomonadota</taxon>
        <taxon>Alphaproteobacteria</taxon>
        <taxon>Rhodobacterales</taxon>
        <taxon>Paracoccaceae</taxon>
        <taxon>Pseudohalocynthiibacter</taxon>
    </lineage>
</organism>
<keyword evidence="5" id="KW-0378">Hydrolase</keyword>
<evidence type="ECO:0000313" key="9">
    <source>
        <dbReference type="EMBL" id="MFB9230527.1"/>
    </source>
</evidence>
<evidence type="ECO:0000256" key="5">
    <source>
        <dbReference type="ARBA" id="ARBA00022801"/>
    </source>
</evidence>
<dbReference type="RefSeq" id="WP_213887577.1">
    <property type="nucleotide sequence ID" value="NZ_JAGFNU010000001.1"/>
</dbReference>
<comment type="caution">
    <text evidence="9">The sequence shown here is derived from an EMBL/GenBank/DDBJ whole genome shotgun (WGS) entry which is preliminary data.</text>
</comment>
<feature type="domain" description="RNA-binding protein AU-1/Ribonuclease E/G" evidence="8">
    <location>
        <begin position="214"/>
        <end position="335"/>
    </location>
</feature>
<evidence type="ECO:0000256" key="7">
    <source>
        <dbReference type="ARBA" id="ARBA00022884"/>
    </source>
</evidence>
<name>A0ABV5JAP4_9RHOB</name>
<comment type="cofactor">
    <cofactor evidence="1">
        <name>Mg(2+)</name>
        <dbReference type="ChEBI" id="CHEBI:18420"/>
    </cofactor>
</comment>
<keyword evidence="7" id="KW-0694">RNA-binding</keyword>
<evidence type="ECO:0000256" key="2">
    <source>
        <dbReference type="ARBA" id="ARBA00022722"/>
    </source>
</evidence>
<evidence type="ECO:0000256" key="3">
    <source>
        <dbReference type="ARBA" id="ARBA00022723"/>
    </source>
</evidence>
<dbReference type="InterPro" id="IPR019307">
    <property type="entry name" value="RNA-bd_AU-1/RNase_E/G"/>
</dbReference>
<dbReference type="PANTHER" id="PTHR30001:SF1">
    <property type="entry name" value="RIBONUCLEASE E_G-LIKE PROTEIN, CHLOROPLASTIC"/>
    <property type="match status" value="1"/>
</dbReference>
<evidence type="ECO:0000256" key="4">
    <source>
        <dbReference type="ARBA" id="ARBA00022759"/>
    </source>
</evidence>
<protein>
    <submittedName>
        <fullName evidence="9">Ribonuclease E/G</fullName>
    </submittedName>
</protein>
<dbReference type="Pfam" id="PF10150">
    <property type="entry name" value="RNase_E_G"/>
    <property type="match status" value="2"/>
</dbReference>
<accession>A0ABV5JAP4</accession>